<dbReference type="EnsemblMetazoa" id="XM_019994197.1">
    <property type="protein sequence ID" value="XP_019849756.1"/>
    <property type="gene ID" value="LOC109580715"/>
</dbReference>
<accession>A0AAN0IZ76</accession>
<dbReference type="InterPro" id="IPR027417">
    <property type="entry name" value="P-loop_NTPase"/>
</dbReference>
<sequence length="238" mass="26021">MQVATIGGYRYGLTMAAIEQVAQLGLACVTHMTLEGVLTLKRSHFEPRYILTLPLNSHIHEQRLRDKDHLTEDDVQQSLNDVRLYQQFHQDRAGFFDATINSDDIQEGYNMLQSIVMAYGDISPETPLTLSLSASRPTTQHTSTTFSILSDNQEGVLSLDTPLGPPPPHFIPPSSSAPITVTALLPRPWSRPSSSGSIAMGTPQNPTKVKKSASDQGTDLKPKQSFHSVAIKAQISAS</sequence>
<dbReference type="GO" id="GO:0005829">
    <property type="term" value="C:cytosol"/>
    <property type="evidence" value="ECO:0007669"/>
    <property type="project" value="TreeGrafter"/>
</dbReference>
<dbReference type="PANTHER" id="PTHR23117">
    <property type="entry name" value="GUANYLATE KINASE-RELATED"/>
    <property type="match status" value="1"/>
</dbReference>
<evidence type="ECO:0000256" key="1">
    <source>
        <dbReference type="ARBA" id="ARBA00022679"/>
    </source>
</evidence>
<protein>
    <recommendedName>
        <fullName evidence="3">Guanylate kinase-like domain-containing protein</fullName>
    </recommendedName>
</protein>
<proteinExistence type="predicted"/>
<dbReference type="Pfam" id="PF00625">
    <property type="entry name" value="Guanylate_kin"/>
    <property type="match status" value="1"/>
</dbReference>
<keyword evidence="1" id="KW-0808">Transferase</keyword>
<dbReference type="PROSITE" id="PS50052">
    <property type="entry name" value="GUANYLATE_KINASE_2"/>
    <property type="match status" value="1"/>
</dbReference>
<evidence type="ECO:0000256" key="2">
    <source>
        <dbReference type="SAM" id="MobiDB-lite"/>
    </source>
</evidence>
<dbReference type="GO" id="GO:0004385">
    <property type="term" value="F:GMP kinase activity"/>
    <property type="evidence" value="ECO:0007669"/>
    <property type="project" value="TreeGrafter"/>
</dbReference>
<name>A0AAN0IZ76_AMPQE</name>
<dbReference type="Proteomes" id="UP000007879">
    <property type="component" value="Unassembled WGS sequence"/>
</dbReference>
<feature type="domain" description="Guanylate kinase-like" evidence="3">
    <location>
        <begin position="1"/>
        <end position="117"/>
    </location>
</feature>
<evidence type="ECO:0000313" key="4">
    <source>
        <dbReference type="EnsemblMetazoa" id="XP_019849756.1"/>
    </source>
</evidence>
<organism evidence="4 5">
    <name type="scientific">Amphimedon queenslandica</name>
    <name type="common">Sponge</name>
    <dbReference type="NCBI Taxonomy" id="400682"/>
    <lineage>
        <taxon>Eukaryota</taxon>
        <taxon>Metazoa</taxon>
        <taxon>Porifera</taxon>
        <taxon>Demospongiae</taxon>
        <taxon>Heteroscleromorpha</taxon>
        <taxon>Haplosclerida</taxon>
        <taxon>Niphatidae</taxon>
        <taxon>Amphimedon</taxon>
    </lineage>
</organism>
<evidence type="ECO:0000259" key="3">
    <source>
        <dbReference type="PROSITE" id="PS50052"/>
    </source>
</evidence>
<evidence type="ECO:0000313" key="5">
    <source>
        <dbReference type="Proteomes" id="UP000007879"/>
    </source>
</evidence>
<keyword evidence="5" id="KW-1185">Reference proteome</keyword>
<feature type="region of interest" description="Disordered" evidence="2">
    <location>
        <begin position="190"/>
        <end position="227"/>
    </location>
</feature>
<dbReference type="SUPFAM" id="SSF52540">
    <property type="entry name" value="P-loop containing nucleoside triphosphate hydrolases"/>
    <property type="match status" value="1"/>
</dbReference>
<reference evidence="4" key="2">
    <citation type="submission" date="2024-06" db="UniProtKB">
        <authorList>
            <consortium name="EnsemblMetazoa"/>
        </authorList>
    </citation>
    <scope>IDENTIFICATION</scope>
</reference>
<dbReference type="Gene3D" id="3.40.50.300">
    <property type="entry name" value="P-loop containing nucleotide triphosphate hydrolases"/>
    <property type="match status" value="1"/>
</dbReference>
<dbReference type="AlphaFoldDB" id="A0AAN0IZ76"/>
<dbReference type="RefSeq" id="XP_019849756.1">
    <property type="nucleotide sequence ID" value="XM_019994197.1"/>
</dbReference>
<dbReference type="KEGG" id="aqu:109580715"/>
<dbReference type="InterPro" id="IPR008145">
    <property type="entry name" value="GK/Ca_channel_bsu"/>
</dbReference>
<dbReference type="InterPro" id="IPR008144">
    <property type="entry name" value="Guanylate_kin-like_dom"/>
</dbReference>
<dbReference type="PANTHER" id="PTHR23117:SF18">
    <property type="entry name" value="LEUCINE-RICH REPEAT AND GUANYLATE KINASE DOMAIN-CONTAINING PROTEIN"/>
    <property type="match status" value="1"/>
</dbReference>
<reference evidence="5" key="1">
    <citation type="journal article" date="2010" name="Nature">
        <title>The Amphimedon queenslandica genome and the evolution of animal complexity.</title>
        <authorList>
            <person name="Srivastava M."/>
            <person name="Simakov O."/>
            <person name="Chapman J."/>
            <person name="Fahey B."/>
            <person name="Gauthier M.E."/>
            <person name="Mitros T."/>
            <person name="Richards G.S."/>
            <person name="Conaco C."/>
            <person name="Dacre M."/>
            <person name="Hellsten U."/>
            <person name="Larroux C."/>
            <person name="Putnam N.H."/>
            <person name="Stanke M."/>
            <person name="Adamska M."/>
            <person name="Darling A."/>
            <person name="Degnan S.M."/>
            <person name="Oakley T.H."/>
            <person name="Plachetzki D.C."/>
            <person name="Zhai Y."/>
            <person name="Adamski M."/>
            <person name="Calcino A."/>
            <person name="Cummins S.F."/>
            <person name="Goodstein D.M."/>
            <person name="Harris C."/>
            <person name="Jackson D.J."/>
            <person name="Leys S.P."/>
            <person name="Shu S."/>
            <person name="Woodcroft B.J."/>
            <person name="Vervoort M."/>
            <person name="Kosik K.S."/>
            <person name="Manning G."/>
            <person name="Degnan B.M."/>
            <person name="Rokhsar D.S."/>
        </authorList>
    </citation>
    <scope>NUCLEOTIDE SEQUENCE [LARGE SCALE GENOMIC DNA]</scope>
</reference>
<dbReference type="GeneID" id="109580715"/>